<reference evidence="1" key="1">
    <citation type="submission" date="2020-12" db="EMBL/GenBank/DDBJ databases">
        <title>Metabolic potential, ecology and presence of endohyphal bacteria is reflected in genomic diversity of Mucoromycotina.</title>
        <authorList>
            <person name="Muszewska A."/>
            <person name="Okrasinska A."/>
            <person name="Steczkiewicz K."/>
            <person name="Drgas O."/>
            <person name="Orlowska M."/>
            <person name="Perlinska-Lenart U."/>
            <person name="Aleksandrzak-Piekarczyk T."/>
            <person name="Szatraj K."/>
            <person name="Zielenkiewicz U."/>
            <person name="Pilsyk S."/>
            <person name="Malc E."/>
            <person name="Mieczkowski P."/>
            <person name="Kruszewska J.S."/>
            <person name="Biernat P."/>
            <person name="Pawlowska J."/>
        </authorList>
    </citation>
    <scope>NUCLEOTIDE SEQUENCE</scope>
    <source>
        <strain evidence="1">WA0000017839</strain>
    </source>
</reference>
<comment type="caution">
    <text evidence="1">The sequence shown here is derived from an EMBL/GenBank/DDBJ whole genome shotgun (WGS) entry which is preliminary data.</text>
</comment>
<protein>
    <submittedName>
        <fullName evidence="1">Uncharacterized protein</fullName>
    </submittedName>
</protein>
<dbReference type="EMBL" id="JAEPRD010000007">
    <property type="protein sequence ID" value="KAG2211936.1"/>
    <property type="molecule type" value="Genomic_DNA"/>
</dbReference>
<dbReference type="AlphaFoldDB" id="A0A8H7RLP3"/>
<organism evidence="1 2">
    <name type="scientific">Mucor saturninus</name>
    <dbReference type="NCBI Taxonomy" id="64648"/>
    <lineage>
        <taxon>Eukaryota</taxon>
        <taxon>Fungi</taxon>
        <taxon>Fungi incertae sedis</taxon>
        <taxon>Mucoromycota</taxon>
        <taxon>Mucoromycotina</taxon>
        <taxon>Mucoromycetes</taxon>
        <taxon>Mucorales</taxon>
        <taxon>Mucorineae</taxon>
        <taxon>Mucoraceae</taxon>
        <taxon>Mucor</taxon>
    </lineage>
</organism>
<dbReference type="Proteomes" id="UP000603453">
    <property type="component" value="Unassembled WGS sequence"/>
</dbReference>
<keyword evidence="2" id="KW-1185">Reference proteome</keyword>
<gene>
    <name evidence="1" type="ORF">INT47_004623</name>
</gene>
<evidence type="ECO:0000313" key="2">
    <source>
        <dbReference type="Proteomes" id="UP000603453"/>
    </source>
</evidence>
<evidence type="ECO:0000313" key="1">
    <source>
        <dbReference type="EMBL" id="KAG2211936.1"/>
    </source>
</evidence>
<proteinExistence type="predicted"/>
<name>A0A8H7RLP3_9FUNG</name>
<sequence>MYSPQANVLPLSPASSRYTTSHKKYLRDMKTAEEKEALTSARSVESQKLESKFENRVQTWSTFGTTIANEFSMPVVEPKQLFSGPHLGDALSIIAKAVIGKGICGDVYYVGSGERHDGRRNDVVYYPLVAPSEEPFCEDVVVYS</sequence>
<accession>A0A8H7RLP3</accession>